<evidence type="ECO:0000313" key="2">
    <source>
        <dbReference type="Proteomes" id="UP001156882"/>
    </source>
</evidence>
<gene>
    <name evidence="1" type="ORF">GCM10007874_32670</name>
</gene>
<comment type="caution">
    <text evidence="1">The sequence shown here is derived from an EMBL/GenBank/DDBJ whole genome shotgun (WGS) entry which is preliminary data.</text>
</comment>
<evidence type="ECO:0000313" key="1">
    <source>
        <dbReference type="EMBL" id="GLS20250.1"/>
    </source>
</evidence>
<dbReference type="RefSeq" id="WP_284313343.1">
    <property type="nucleotide sequence ID" value="NZ_BSPC01000027.1"/>
</dbReference>
<sequence length="53" mass="6250">MKLASYWLAEVMDERGELSPWKDFARPAIPGHFGPPWLLPQIGAYYRIKDRFQ</sequence>
<proteinExistence type="predicted"/>
<dbReference type="EMBL" id="BSPC01000027">
    <property type="protein sequence ID" value="GLS20250.1"/>
    <property type="molecule type" value="Genomic_DNA"/>
</dbReference>
<protein>
    <submittedName>
        <fullName evidence="1">Uncharacterized protein</fullName>
    </submittedName>
</protein>
<name>A0ABQ6CK57_9HYPH</name>
<dbReference type="Proteomes" id="UP001156882">
    <property type="component" value="Unassembled WGS sequence"/>
</dbReference>
<organism evidence="1 2">
    <name type="scientific">Labrys miyagiensis</name>
    <dbReference type="NCBI Taxonomy" id="346912"/>
    <lineage>
        <taxon>Bacteria</taxon>
        <taxon>Pseudomonadati</taxon>
        <taxon>Pseudomonadota</taxon>
        <taxon>Alphaproteobacteria</taxon>
        <taxon>Hyphomicrobiales</taxon>
        <taxon>Xanthobacteraceae</taxon>
        <taxon>Labrys</taxon>
    </lineage>
</organism>
<keyword evidence="2" id="KW-1185">Reference proteome</keyword>
<reference evidence="2" key="1">
    <citation type="journal article" date="2019" name="Int. J. Syst. Evol. Microbiol.">
        <title>The Global Catalogue of Microorganisms (GCM) 10K type strain sequencing project: providing services to taxonomists for standard genome sequencing and annotation.</title>
        <authorList>
            <consortium name="The Broad Institute Genomics Platform"/>
            <consortium name="The Broad Institute Genome Sequencing Center for Infectious Disease"/>
            <person name="Wu L."/>
            <person name="Ma J."/>
        </authorList>
    </citation>
    <scope>NUCLEOTIDE SEQUENCE [LARGE SCALE GENOMIC DNA]</scope>
    <source>
        <strain evidence="2">NBRC 101365</strain>
    </source>
</reference>
<accession>A0ABQ6CK57</accession>